<dbReference type="AlphaFoldDB" id="D6CVW8"/>
<dbReference type="InterPro" id="IPR008258">
    <property type="entry name" value="Transglycosylase_SLT_dom_1"/>
</dbReference>
<dbReference type="HOGENOM" id="CLU_076837_0_1_4"/>
<accession>D6CVW8</accession>
<protein>
    <submittedName>
        <fullName evidence="3">Type IV secretion system protein VirB1</fullName>
    </submittedName>
</protein>
<dbReference type="Proteomes" id="UP000078599">
    <property type="component" value="Unassembled WGS sequence"/>
</dbReference>
<organism evidence="3 5">
    <name type="scientific">Thiomonas arsenitoxydans (strain DSM 22701 / CIP 110005 / 3As)</name>
    <dbReference type="NCBI Taxonomy" id="426114"/>
    <lineage>
        <taxon>Bacteria</taxon>
        <taxon>Pseudomonadati</taxon>
        <taxon>Pseudomonadota</taxon>
        <taxon>Betaproteobacteria</taxon>
        <taxon>Burkholderiales</taxon>
        <taxon>Thiomonas</taxon>
    </lineage>
</organism>
<feature type="compositionally biased region" description="Basic and acidic residues" evidence="1">
    <location>
        <begin position="163"/>
        <end position="177"/>
    </location>
</feature>
<geneLocation type="plasmid" evidence="3 5">
    <name>pTHI</name>
</geneLocation>
<evidence type="ECO:0000259" key="2">
    <source>
        <dbReference type="Pfam" id="PF01464"/>
    </source>
</evidence>
<dbReference type="Pfam" id="PF01464">
    <property type="entry name" value="SLT"/>
    <property type="match status" value="1"/>
</dbReference>
<evidence type="ECO:0000313" key="6">
    <source>
        <dbReference type="Proteomes" id="UP000078599"/>
    </source>
</evidence>
<evidence type="ECO:0000313" key="5">
    <source>
        <dbReference type="Proteomes" id="UP000002372"/>
    </source>
</evidence>
<gene>
    <name evidence="3" type="primary">virB1</name>
    <name evidence="4" type="synonym">virB</name>
    <name evidence="3" type="ordered locus">THI_p0061</name>
    <name evidence="4" type="ORF">THICB1_200002</name>
</gene>
<dbReference type="InterPro" id="IPR023346">
    <property type="entry name" value="Lysozyme-like_dom_sf"/>
</dbReference>
<evidence type="ECO:0000256" key="1">
    <source>
        <dbReference type="SAM" id="MobiDB-lite"/>
    </source>
</evidence>
<dbReference type="OrthoDB" id="8565485at2"/>
<dbReference type="Proteomes" id="UP000002372">
    <property type="component" value="Plasmid pTHI"/>
</dbReference>
<dbReference type="RefSeq" id="WP_020909924.1">
    <property type="nucleotide sequence ID" value="NC_014144.1"/>
</dbReference>
<sequence length="201" mass="22104">MHALPDLPAMIAQCTQQVPAGWMKAIIQNESGGNPLAINVNGGQALAHPPENIAQAQATAAWLYQHGYSFDAGIAQINSANFKRLNLDAKTVFDPCTNIKAAAIIFDQNYRQAYGITQDPQRAILDAISMYNTGSRTQGFANGYVRKIVDTATSNPNIIPLTGKEKQKQTPKDERQKQKQQAPYDPYDVYKASQPAHIKVY</sequence>
<dbReference type="Gene3D" id="1.10.530.10">
    <property type="match status" value="1"/>
</dbReference>
<dbReference type="CDD" id="cd16892">
    <property type="entry name" value="LT_VirB1-like"/>
    <property type="match status" value="1"/>
</dbReference>
<reference evidence="4 6" key="5">
    <citation type="submission" date="2015-03" db="EMBL/GenBank/DDBJ databases">
        <authorList>
            <person name="Regsiter A."/>
            <person name="william w."/>
        </authorList>
    </citation>
    <scope>NUCLEOTIDE SEQUENCE [LARGE SCALE GENOMIC DNA]</scope>
    <source>
        <strain evidence="4 6">CB1</strain>
    </source>
</reference>
<reference evidence="5" key="2">
    <citation type="journal article" date="2010" name="PLoS Genet.">
        <title>Structure, function, and evolution of the Thiomonas spp. genome.</title>
        <authorList>
            <person name="Arsene-Ploetze F."/>
            <person name="Koechler S."/>
            <person name="Marchal M."/>
            <person name="Coppee J.Y."/>
            <person name="Chandler M."/>
            <person name="Bonnefoy V."/>
            <person name="Brochier-Armanet C."/>
            <person name="Barakat M."/>
            <person name="Barbe V."/>
            <person name="Battaglia-Brunet F."/>
            <person name="Bruneel O."/>
            <person name="Bryan C.G."/>
            <person name="Cleiss-Arnold J."/>
            <person name="Cruveiller S."/>
            <person name="Erhardt M."/>
            <person name="Heinrich-Salmeron A."/>
            <person name="Hommais F."/>
            <person name="Joulian C."/>
            <person name="Krin E."/>
            <person name="Lieutaud A."/>
            <person name="Lievremont D."/>
            <person name="Michel C."/>
            <person name="Muller D."/>
            <person name="Ortet P."/>
            <person name="Proux C."/>
            <person name="Siguier P."/>
            <person name="Roche D."/>
            <person name="Rouy Z."/>
            <person name="Salvignol G."/>
            <person name="Slyemi D."/>
            <person name="Talla E."/>
            <person name="Weiss S."/>
            <person name="Weissenbach J."/>
            <person name="Medigue C."/>
            <person name="Bertin P.N."/>
        </authorList>
    </citation>
    <scope>NUCLEOTIDE SEQUENCE [LARGE SCALE GENOMIC DNA]</scope>
    <source>
        <strain evidence="5">DSM 22701 / CIP 110005 / 3As</strain>
    </source>
</reference>
<dbReference type="SUPFAM" id="SSF53955">
    <property type="entry name" value="Lysozyme-like"/>
    <property type="match status" value="1"/>
</dbReference>
<dbReference type="EMBL" id="CTRI01000013">
    <property type="protein sequence ID" value="CQR32571.1"/>
    <property type="molecule type" value="Genomic_DNA"/>
</dbReference>
<feature type="region of interest" description="Disordered" evidence="1">
    <location>
        <begin position="156"/>
        <end position="201"/>
    </location>
</feature>
<proteinExistence type="predicted"/>
<reference evidence="3" key="4">
    <citation type="submission" date="2010-07" db="EMBL/GenBank/DDBJ databases">
        <authorList>
            <person name="Genoscope - CEA"/>
        </authorList>
    </citation>
    <scope>NUCLEOTIDE SEQUENCE</scope>
    <source>
        <strain evidence="3">3As</strain>
        <plasmid evidence="3">pTHI</plasmid>
    </source>
</reference>
<reference key="3">
    <citation type="journal article" date="2010" name="PLoS Genet.">
        <title>Structure, function, and evolution of the Thiomonas spp. genome.</title>
        <authorList>
            <person name="Arsene-Ploetze F."/>
            <person name="Koechler S."/>
            <person name="Marchal M."/>
            <person name="Coppee J.-.Y."/>
            <person name="Chandler M."/>
            <person name="Bonnefoy V."/>
            <person name="Brochier-Armanet C."/>
            <person name="Barakat M."/>
            <person name="Barbe V."/>
            <person name="Battaglia-Brunet F."/>
            <person name="Bruneel O."/>
            <person name="Bryan C.G."/>
            <person name="Cleiss-Arnold J."/>
            <person name="Cruveiller S."/>
            <person name="Erhardt M."/>
            <person name="Heinrich-Salmeron A."/>
            <person name="Hommais F."/>
            <person name="Joulian C."/>
            <person name="Krin E."/>
            <person name="Lieutaud A."/>
            <person name="Lievremont D."/>
            <person name="Michel C."/>
            <person name="Muller D."/>
            <person name="Ortet P."/>
            <person name="Proux C."/>
            <person name="Siguier P."/>
            <person name="Roche D."/>
            <person name="Rouy Z."/>
            <person name="Salvignol G."/>
            <person name="Slyemi D."/>
            <person name="Talla E."/>
            <person name="Weiss S."/>
            <person name="Weissenbach J."/>
            <person name="Medigue C."/>
            <person name="Bertin P.N."/>
        </authorList>
    </citation>
    <scope>NUCLEOTIDE SEQUENCE</scope>
    <source>
        <strain>3As</strain>
    </source>
</reference>
<dbReference type="KEGG" id="thi:THI_p0061"/>
<evidence type="ECO:0000313" key="3">
    <source>
        <dbReference type="EMBL" id="CAZ90457.1"/>
    </source>
</evidence>
<feature type="domain" description="Transglycosylase SLT" evidence="2">
    <location>
        <begin position="12"/>
        <end position="145"/>
    </location>
</feature>
<name>D6CVW8_THIA3</name>
<reference key="1">
    <citation type="submission" date="2009-07" db="EMBL/GenBank/DDBJ databases">
        <authorList>
            <person name="Genoscope - CEA"/>
        </authorList>
    </citation>
    <scope>NUCLEOTIDE SEQUENCE</scope>
    <source>
        <strain>3As</strain>
    </source>
</reference>
<dbReference type="EMBL" id="FP475957">
    <property type="protein sequence ID" value="CAZ90457.1"/>
    <property type="molecule type" value="Genomic_DNA"/>
</dbReference>
<keyword evidence="3" id="KW-0614">Plasmid</keyword>
<dbReference type="CAZy" id="GH23">
    <property type="family name" value="Glycoside Hydrolase Family 23"/>
</dbReference>
<evidence type="ECO:0000313" key="4">
    <source>
        <dbReference type="EMBL" id="CQR32571.1"/>
    </source>
</evidence>
<keyword evidence="6" id="KW-1185">Reference proteome</keyword>